<proteinExistence type="inferred from homology"/>
<dbReference type="PANTHER" id="PTHR43311:SF2">
    <property type="entry name" value="GLUTAMATE--TRNA LIGASE, MITOCHONDRIAL-RELATED"/>
    <property type="match status" value="1"/>
</dbReference>
<dbReference type="Gene3D" id="3.40.50.620">
    <property type="entry name" value="HUPs"/>
    <property type="match status" value="1"/>
</dbReference>
<dbReference type="Pfam" id="PF00749">
    <property type="entry name" value="tRNA-synt_1c"/>
    <property type="match status" value="1"/>
</dbReference>
<keyword evidence="5" id="KW-0648">Protein biosynthesis</keyword>
<dbReference type="PANTHER" id="PTHR43311">
    <property type="entry name" value="GLUTAMATE--TRNA LIGASE"/>
    <property type="match status" value="1"/>
</dbReference>
<dbReference type="GO" id="GO:0006424">
    <property type="term" value="P:glutamyl-tRNA aminoacylation"/>
    <property type="evidence" value="ECO:0007669"/>
    <property type="project" value="TreeGrafter"/>
</dbReference>
<keyword evidence="1 5" id="KW-0436">Ligase</keyword>
<keyword evidence="2 5" id="KW-0547">Nucleotide-binding</keyword>
<comment type="caution">
    <text evidence="8">The sequence shown here is derived from an EMBL/GenBank/DDBJ whole genome shotgun (WGS) entry which is preliminary data.</text>
</comment>
<keyword evidence="4 5" id="KW-0030">Aminoacyl-tRNA synthetase</keyword>
<accession>H0ED16</accession>
<feature type="region of interest" description="Disordered" evidence="6">
    <location>
        <begin position="232"/>
        <end position="262"/>
    </location>
</feature>
<dbReference type="OrthoDB" id="428822at2759"/>
<reference evidence="8 9" key="1">
    <citation type="journal article" date="2012" name="Eukaryot. Cell">
        <title>Genome sequence of the fungus Glarea lozoyensis: the first genome sequence of a species from the Helotiaceae family.</title>
        <authorList>
            <person name="Youssar L."/>
            <person name="Gruening B.A."/>
            <person name="Erxleben A."/>
            <person name="Guenther S."/>
            <person name="Huettel W."/>
        </authorList>
    </citation>
    <scope>NUCLEOTIDE SEQUENCE [LARGE SCALE GENOMIC DNA]</scope>
    <source>
        <strain evidence="9">ATCC 74030 / MF5533</strain>
    </source>
</reference>
<evidence type="ECO:0000259" key="7">
    <source>
        <dbReference type="Pfam" id="PF00749"/>
    </source>
</evidence>
<dbReference type="InterPro" id="IPR020058">
    <property type="entry name" value="Glu/Gln-tRNA-synth_Ib_cat-dom"/>
</dbReference>
<dbReference type="AlphaFoldDB" id="H0ED16"/>
<sequence length="262" mass="29836">MKITHVIRGSEWINSTPKHMWMYKAFGWEPPKFGHVSLLTDKNGHKLSKREGAIDVRSMRDDLGVFPETLTNFVALLGWSHDQKSDVMSLEDLIKHSLSEAQQKQLVSKLVKADAQNYTSAPEFIGRNITFFQAPTADMLQDGLPKMKDATKDLRETYDLDTFNSRLDDFQDIPTGDWNVNHLKESIDKIINVEAPKDSNETFGAHSKPQSAARKSFYGENDLMNLSFDFTPEGMESTSSGPNHWLSDWSHQLQHNPALKRK</sequence>
<evidence type="ECO:0000256" key="2">
    <source>
        <dbReference type="ARBA" id="ARBA00022741"/>
    </source>
</evidence>
<dbReference type="SUPFAM" id="SSF52374">
    <property type="entry name" value="Nucleotidylyl transferase"/>
    <property type="match status" value="1"/>
</dbReference>
<evidence type="ECO:0000256" key="5">
    <source>
        <dbReference type="RuleBase" id="RU363037"/>
    </source>
</evidence>
<organism evidence="8 9">
    <name type="scientific">Glarea lozoyensis (strain ATCC 74030 / MF5533)</name>
    <dbReference type="NCBI Taxonomy" id="1104152"/>
    <lineage>
        <taxon>Eukaryota</taxon>
        <taxon>Fungi</taxon>
        <taxon>Dikarya</taxon>
        <taxon>Ascomycota</taxon>
        <taxon>Pezizomycotina</taxon>
        <taxon>Leotiomycetes</taxon>
        <taxon>Helotiales</taxon>
        <taxon>Helotiaceae</taxon>
        <taxon>Glarea</taxon>
    </lineage>
</organism>
<dbReference type="GO" id="GO:0005739">
    <property type="term" value="C:mitochondrion"/>
    <property type="evidence" value="ECO:0007669"/>
    <property type="project" value="TreeGrafter"/>
</dbReference>
<dbReference type="Proteomes" id="UP000005446">
    <property type="component" value="Unassembled WGS sequence"/>
</dbReference>
<evidence type="ECO:0000256" key="6">
    <source>
        <dbReference type="SAM" id="MobiDB-lite"/>
    </source>
</evidence>
<evidence type="ECO:0000256" key="3">
    <source>
        <dbReference type="ARBA" id="ARBA00022840"/>
    </source>
</evidence>
<dbReference type="GO" id="GO:0004818">
    <property type="term" value="F:glutamate-tRNA ligase activity"/>
    <property type="evidence" value="ECO:0007669"/>
    <property type="project" value="TreeGrafter"/>
</dbReference>
<comment type="similarity">
    <text evidence="5">Belongs to the class-I aminoacyl-tRNA synthetase family.</text>
</comment>
<protein>
    <submittedName>
        <fullName evidence="8">Putative Glutamyl-tRNA synthetase, mitochondrial</fullName>
    </submittedName>
</protein>
<gene>
    <name evidence="8" type="ORF">M7I_0316</name>
</gene>
<evidence type="ECO:0000313" key="8">
    <source>
        <dbReference type="EMBL" id="EHL03670.1"/>
    </source>
</evidence>
<name>H0ED16_GLAL7</name>
<keyword evidence="9" id="KW-1185">Reference proteome</keyword>
<dbReference type="InParanoid" id="H0ED16"/>
<dbReference type="EMBL" id="AGUE01000006">
    <property type="protein sequence ID" value="EHL03670.1"/>
    <property type="molecule type" value="Genomic_DNA"/>
</dbReference>
<keyword evidence="3 5" id="KW-0067">ATP-binding</keyword>
<dbReference type="InterPro" id="IPR014729">
    <property type="entry name" value="Rossmann-like_a/b/a_fold"/>
</dbReference>
<feature type="domain" description="Glutamyl/glutaminyl-tRNA synthetase class Ib catalytic" evidence="7">
    <location>
        <begin position="1"/>
        <end position="105"/>
    </location>
</feature>
<dbReference type="GO" id="GO:0005524">
    <property type="term" value="F:ATP binding"/>
    <property type="evidence" value="ECO:0007669"/>
    <property type="project" value="UniProtKB-KW"/>
</dbReference>
<evidence type="ECO:0000256" key="4">
    <source>
        <dbReference type="ARBA" id="ARBA00023146"/>
    </source>
</evidence>
<dbReference type="HOGENOM" id="CLU_1061926_0_0_1"/>
<evidence type="ECO:0000256" key="1">
    <source>
        <dbReference type="ARBA" id="ARBA00022598"/>
    </source>
</evidence>
<dbReference type="InterPro" id="IPR049940">
    <property type="entry name" value="GluQ/Sye"/>
</dbReference>
<evidence type="ECO:0000313" key="9">
    <source>
        <dbReference type="Proteomes" id="UP000005446"/>
    </source>
</evidence>